<evidence type="ECO:0000256" key="1">
    <source>
        <dbReference type="SAM" id="MobiDB-lite"/>
    </source>
</evidence>
<evidence type="ECO:0000313" key="3">
    <source>
        <dbReference type="Proteomes" id="UP001607069"/>
    </source>
</evidence>
<gene>
    <name evidence="2" type="ORF">ACG5V6_01405</name>
</gene>
<feature type="region of interest" description="Disordered" evidence="1">
    <location>
        <begin position="313"/>
        <end position="335"/>
    </location>
</feature>
<evidence type="ECO:0000313" key="2">
    <source>
        <dbReference type="EMBL" id="MFH0246881.1"/>
    </source>
</evidence>
<sequence length="349" mass="37755">MSRDVGDGTTVAVRLAQGVPLRDALPAAGTGDWLALDAGVRQLAWYRGNPAPEWEHTAALPADPTRLDESRTALALCHRDGRIRRAALHHSARYPGLLPLAVIRCADWAEPVRECARELLREALDVDTAVGLAPLLLRVGRRDRGLFGVELLEEVLSRAPRGRLAALFSHPDRTVRRFTYRLAVDRRFLRPAEPARAAARDADPVVQDLCATAALAAPGEKESAWDEVLAPMLGARSPRTRSAGVTALRRAGRPGQAEPFLGDRSALVRAHARYVMRRNGGEPVAWCRTRCAAPDAPGLLPGAVIGLAECGSRAPGRARPQAGRRPRALPRPPGGVFTGAYETVRSCRR</sequence>
<comment type="caution">
    <text evidence="2">The sequence shown here is derived from an EMBL/GenBank/DDBJ whole genome shotgun (WGS) entry which is preliminary data.</text>
</comment>
<dbReference type="Proteomes" id="UP001607069">
    <property type="component" value="Unassembled WGS sequence"/>
</dbReference>
<protein>
    <recommendedName>
        <fullName evidence="4">HEAT repeat domain-containing protein</fullName>
    </recommendedName>
</protein>
<name>A0ABW7HLY8_9ACTN</name>
<accession>A0ABW7HLY8</accession>
<evidence type="ECO:0008006" key="4">
    <source>
        <dbReference type="Google" id="ProtNLM"/>
    </source>
</evidence>
<organism evidence="2 3">
    <name type="scientific">Streptomyces chitinivorans</name>
    <dbReference type="NCBI Taxonomy" id="1257027"/>
    <lineage>
        <taxon>Bacteria</taxon>
        <taxon>Bacillati</taxon>
        <taxon>Actinomycetota</taxon>
        <taxon>Actinomycetes</taxon>
        <taxon>Kitasatosporales</taxon>
        <taxon>Streptomycetaceae</taxon>
        <taxon>Streptomyces</taxon>
    </lineage>
</organism>
<reference evidence="2 3" key="1">
    <citation type="submission" date="2024-10" db="EMBL/GenBank/DDBJ databases">
        <authorList>
            <person name="Cho J.-C."/>
        </authorList>
    </citation>
    <scope>NUCLEOTIDE SEQUENCE [LARGE SCALE GENOMIC DNA]</scope>
    <source>
        <strain evidence="2 3">KCTC29696</strain>
    </source>
</reference>
<dbReference type="RefSeq" id="WP_279950743.1">
    <property type="nucleotide sequence ID" value="NZ_BAABEN010000005.1"/>
</dbReference>
<proteinExistence type="predicted"/>
<dbReference type="EMBL" id="JBIHMK010000003">
    <property type="protein sequence ID" value="MFH0246881.1"/>
    <property type="molecule type" value="Genomic_DNA"/>
</dbReference>
<keyword evidence="3" id="KW-1185">Reference proteome</keyword>